<proteinExistence type="predicted"/>
<protein>
    <submittedName>
        <fullName evidence="2">Uncharacterized protein</fullName>
    </submittedName>
</protein>
<accession>A0A6N6M594</accession>
<dbReference type="Proteomes" id="UP000435357">
    <property type="component" value="Unassembled WGS sequence"/>
</dbReference>
<evidence type="ECO:0000313" key="3">
    <source>
        <dbReference type="Proteomes" id="UP000435357"/>
    </source>
</evidence>
<feature type="transmembrane region" description="Helical" evidence="1">
    <location>
        <begin position="9"/>
        <end position="27"/>
    </location>
</feature>
<dbReference type="RefSeq" id="WP_151169932.1">
    <property type="nucleotide sequence ID" value="NZ_WACR01000013.1"/>
</dbReference>
<evidence type="ECO:0000313" key="2">
    <source>
        <dbReference type="EMBL" id="KAB1061965.1"/>
    </source>
</evidence>
<keyword evidence="3" id="KW-1185">Reference proteome</keyword>
<reference evidence="2 3" key="1">
    <citation type="submission" date="2019-09" db="EMBL/GenBank/DDBJ databases">
        <title>Genomes of Cryomorphaceae.</title>
        <authorList>
            <person name="Bowman J.P."/>
        </authorList>
    </citation>
    <scope>NUCLEOTIDE SEQUENCE [LARGE SCALE GENOMIC DNA]</scope>
    <source>
        <strain evidence="2 3">KCTC 52047</strain>
    </source>
</reference>
<gene>
    <name evidence="2" type="ORF">F3059_12870</name>
</gene>
<evidence type="ECO:0000256" key="1">
    <source>
        <dbReference type="SAM" id="Phobius"/>
    </source>
</evidence>
<keyword evidence="1" id="KW-0472">Membrane</keyword>
<organism evidence="2 3">
    <name type="scientific">Salibacter halophilus</name>
    <dbReference type="NCBI Taxonomy" id="1803916"/>
    <lineage>
        <taxon>Bacteria</taxon>
        <taxon>Pseudomonadati</taxon>
        <taxon>Bacteroidota</taxon>
        <taxon>Flavobacteriia</taxon>
        <taxon>Flavobacteriales</taxon>
        <taxon>Salibacteraceae</taxon>
        <taxon>Salibacter</taxon>
    </lineage>
</organism>
<keyword evidence="1" id="KW-1133">Transmembrane helix</keyword>
<name>A0A6N6M594_9FLAO</name>
<keyword evidence="1" id="KW-0812">Transmembrane</keyword>
<comment type="caution">
    <text evidence="2">The sequence shown here is derived from an EMBL/GenBank/DDBJ whole genome shotgun (WGS) entry which is preliminary data.</text>
</comment>
<dbReference type="EMBL" id="WACR01000013">
    <property type="protein sequence ID" value="KAB1061965.1"/>
    <property type="molecule type" value="Genomic_DNA"/>
</dbReference>
<dbReference type="AlphaFoldDB" id="A0A6N6M594"/>
<sequence>MNLNSQQKYYLLIAGSILLLILIYPLAISKTVAVSSSIDKLEKRKTELASLKSKENELLRMQSRLKDTATIGSDRNSILTYISMKGEKLPGLEVAQIPEVHFYSSDDLNIETNVFVLEGPFKSHLGILDSLYFNGKISPKSVHLYKQRNFKKRKNELYCKLYFQRVKD</sequence>